<dbReference type="Proteomes" id="UP000582090">
    <property type="component" value="Unassembled WGS sequence"/>
</dbReference>
<dbReference type="RefSeq" id="WP_183898596.1">
    <property type="nucleotide sequence ID" value="NZ_JACIDW010000001.1"/>
</dbReference>
<dbReference type="EMBL" id="JACIDW010000001">
    <property type="protein sequence ID" value="MBB3962896.1"/>
    <property type="molecule type" value="Genomic_DNA"/>
</dbReference>
<comment type="caution">
    <text evidence="2">The sequence shown here is derived from an EMBL/GenBank/DDBJ whole genome shotgun (WGS) entry which is preliminary data.</text>
</comment>
<dbReference type="GO" id="GO:0003677">
    <property type="term" value="F:DNA binding"/>
    <property type="evidence" value="ECO:0007669"/>
    <property type="project" value="InterPro"/>
</dbReference>
<accession>A0A7W6CM95</accession>
<dbReference type="Gene3D" id="1.10.260.40">
    <property type="entry name" value="lambda repressor-like DNA-binding domains"/>
    <property type="match status" value="1"/>
</dbReference>
<name>A0A7W6CM95_9HYPH</name>
<reference evidence="2 3" key="1">
    <citation type="submission" date="2020-08" db="EMBL/GenBank/DDBJ databases">
        <title>Genomic Encyclopedia of Type Strains, Phase IV (KMG-IV): sequencing the most valuable type-strain genomes for metagenomic binning, comparative biology and taxonomic classification.</title>
        <authorList>
            <person name="Goeker M."/>
        </authorList>
    </citation>
    <scope>NUCLEOTIDE SEQUENCE [LARGE SCALE GENOMIC DNA]</scope>
    <source>
        <strain evidence="2 3">DSM 26575</strain>
    </source>
</reference>
<organism evidence="2 3">
    <name type="scientific">Rhizobium metallidurans</name>
    <dbReference type="NCBI Taxonomy" id="1265931"/>
    <lineage>
        <taxon>Bacteria</taxon>
        <taxon>Pseudomonadati</taxon>
        <taxon>Pseudomonadota</taxon>
        <taxon>Alphaproteobacteria</taxon>
        <taxon>Hyphomicrobiales</taxon>
        <taxon>Rhizobiaceae</taxon>
        <taxon>Rhizobium/Agrobacterium group</taxon>
        <taxon>Rhizobium</taxon>
    </lineage>
</organism>
<protein>
    <submittedName>
        <fullName evidence="2">Transcriptional regulator with XRE-family HTH domain</fullName>
    </submittedName>
</protein>
<dbReference type="InterPro" id="IPR010982">
    <property type="entry name" value="Lambda_DNA-bd_dom_sf"/>
</dbReference>
<dbReference type="SUPFAM" id="SSF47413">
    <property type="entry name" value="lambda repressor-like DNA-binding domains"/>
    <property type="match status" value="1"/>
</dbReference>
<dbReference type="CDD" id="cd00093">
    <property type="entry name" value="HTH_XRE"/>
    <property type="match status" value="1"/>
</dbReference>
<proteinExistence type="predicted"/>
<gene>
    <name evidence="2" type="ORF">GGQ67_000514</name>
</gene>
<evidence type="ECO:0000313" key="2">
    <source>
        <dbReference type="EMBL" id="MBB3962896.1"/>
    </source>
</evidence>
<dbReference type="PROSITE" id="PS50943">
    <property type="entry name" value="HTH_CROC1"/>
    <property type="match status" value="1"/>
</dbReference>
<dbReference type="SMART" id="SM00530">
    <property type="entry name" value="HTH_XRE"/>
    <property type="match status" value="1"/>
</dbReference>
<sequence length="96" mass="10480">MIYINQYGRLGNMGQAPDCKILTPALCRAARGIVDWTQMELSERAGVSRSTVRDYEGGRHDVHRATAAQLKLALESGGVNFVDLENGKVAVCSNKE</sequence>
<keyword evidence="3" id="KW-1185">Reference proteome</keyword>
<evidence type="ECO:0000313" key="3">
    <source>
        <dbReference type="Proteomes" id="UP000582090"/>
    </source>
</evidence>
<evidence type="ECO:0000259" key="1">
    <source>
        <dbReference type="PROSITE" id="PS50943"/>
    </source>
</evidence>
<dbReference type="Pfam" id="PF13560">
    <property type="entry name" value="HTH_31"/>
    <property type="match status" value="1"/>
</dbReference>
<feature type="domain" description="HTH cro/C1-type" evidence="1">
    <location>
        <begin position="36"/>
        <end position="84"/>
    </location>
</feature>
<dbReference type="InterPro" id="IPR001387">
    <property type="entry name" value="Cro/C1-type_HTH"/>
</dbReference>
<dbReference type="AlphaFoldDB" id="A0A7W6CM95"/>